<dbReference type="Pfam" id="PF03464">
    <property type="entry name" value="eRF1_2"/>
    <property type="match status" value="1"/>
</dbReference>
<protein>
    <submittedName>
        <fullName evidence="2">Peptide chain release factor eRF1/aRF1</fullName>
    </submittedName>
</protein>
<dbReference type="InterPro" id="IPR004403">
    <property type="entry name" value="Peptide_chain-rel_eRF1/aRF1"/>
</dbReference>
<sequence length="272" mass="31808">VLWKTSRVFSLLNSNGAVLLEPPKKIDKTFYICDKQFYLDPILEMFKDEMKLGIVLIAGDSFEMYIITKTGNHYEHQKIYSDDVMPIKRHRKGGQSSVRFARLADEKEEAYIKMVGEITVKYFMKDNNTQSLVEKLIIAGPSNKKNYLKDDQLIQQYFKSNLVIMNTAELNDQTIYDTLIESHKYFDEENDKYYNSILDKLQEMMTFADERLLIGVDELLIAVKENMVKEIYVSDEINDLFEEIELNKCEKITIPSSYTNKIGINAFGIKWY</sequence>
<name>A0A7D3R203_9VIRU</name>
<keyword evidence="3" id="KW-1185">Reference proteome</keyword>
<accession>A0A7D3R203</accession>
<organism evidence="2 3">
    <name type="scientific">Fadolivirus FV1/VV64</name>
    <dbReference type="NCBI Taxonomy" id="3070911"/>
    <lineage>
        <taxon>Viruses</taxon>
        <taxon>Varidnaviria</taxon>
        <taxon>Bamfordvirae</taxon>
        <taxon>Nucleocytoviricota</taxon>
        <taxon>Megaviricetes</taxon>
        <taxon>Imitervirales</taxon>
        <taxon>Mimiviridae</taxon>
        <taxon>Klosneuvirinae</taxon>
        <taxon>Fadolivirus</taxon>
        <taxon>Fadolivirus algeromassiliense</taxon>
    </lineage>
</organism>
<evidence type="ECO:0000259" key="1">
    <source>
        <dbReference type="Pfam" id="PF03464"/>
    </source>
</evidence>
<reference evidence="2 3" key="1">
    <citation type="submission" date="2020-04" db="EMBL/GenBank/DDBJ databases">
        <title>Advantages and limits of metagenomic assembly and binning of a giant virus.</title>
        <authorList>
            <person name="Schulz F."/>
            <person name="Andreani J."/>
            <person name="Francis R."/>
            <person name="Boudjemaa H."/>
            <person name="Bou Khalil J.Y."/>
            <person name="Lee J."/>
            <person name="La Scola B."/>
            <person name="Woyke T."/>
        </authorList>
    </citation>
    <scope>NUCLEOTIDE SEQUENCE [LARGE SCALE GENOMIC DNA]</scope>
    <source>
        <strain evidence="2 3">FV1/VV64</strain>
    </source>
</reference>
<evidence type="ECO:0000313" key="3">
    <source>
        <dbReference type="Proteomes" id="UP001162001"/>
    </source>
</evidence>
<dbReference type="InterPro" id="IPR024049">
    <property type="entry name" value="eRF1_1_sf"/>
</dbReference>
<dbReference type="Gene3D" id="3.30.420.60">
    <property type="entry name" value="eRF1 domain 2"/>
    <property type="match status" value="1"/>
</dbReference>
<proteinExistence type="predicted"/>
<dbReference type="PANTHER" id="PTHR10113">
    <property type="entry name" value="PEPTIDE CHAIN RELEASE FACTOR SUBUNIT 1"/>
    <property type="match status" value="1"/>
</dbReference>
<dbReference type="InterPro" id="IPR005141">
    <property type="entry name" value="eRF1_2"/>
</dbReference>
<dbReference type="EMBL" id="MT418680">
    <property type="protein sequence ID" value="QKF94138.1"/>
    <property type="molecule type" value="Genomic_DNA"/>
</dbReference>
<evidence type="ECO:0000313" key="2">
    <source>
        <dbReference type="EMBL" id="QKF94138.1"/>
    </source>
</evidence>
<dbReference type="SUPFAM" id="SSF53137">
    <property type="entry name" value="Translational machinery components"/>
    <property type="match status" value="1"/>
</dbReference>
<dbReference type="SUPFAM" id="SSF55481">
    <property type="entry name" value="N-terminal domain of eukaryotic peptide chain release factor subunit 1, ERF1"/>
    <property type="match status" value="1"/>
</dbReference>
<feature type="domain" description="eRF1" evidence="1">
    <location>
        <begin position="53"/>
        <end position="175"/>
    </location>
</feature>
<dbReference type="InterPro" id="IPR042226">
    <property type="entry name" value="eFR1_2_sf"/>
</dbReference>
<feature type="non-terminal residue" evidence="2">
    <location>
        <position position="1"/>
    </location>
</feature>
<dbReference type="Proteomes" id="UP001162001">
    <property type="component" value="Segment"/>
</dbReference>
<gene>
    <name evidence="2" type="ORF">Fadolivirus_1_680</name>
</gene>